<dbReference type="EMBL" id="JAKEVY010000002">
    <property type="protein sequence ID" value="MCF1714803.1"/>
    <property type="molecule type" value="Genomic_DNA"/>
</dbReference>
<dbReference type="PANTHER" id="PTHR30576">
    <property type="entry name" value="COLANIC BIOSYNTHESIS UDP-GLUCOSE LIPID CARRIER TRANSFERASE"/>
    <property type="match status" value="1"/>
</dbReference>
<evidence type="ECO:0000256" key="6">
    <source>
        <dbReference type="ARBA" id="ARBA00023136"/>
    </source>
</evidence>
<dbReference type="NCBIfam" id="TIGR03025">
    <property type="entry name" value="EPS_sugtrans"/>
    <property type="match status" value="1"/>
</dbReference>
<evidence type="ECO:0000256" key="1">
    <source>
        <dbReference type="ARBA" id="ARBA00004141"/>
    </source>
</evidence>
<evidence type="ECO:0000256" key="5">
    <source>
        <dbReference type="ARBA" id="ARBA00022989"/>
    </source>
</evidence>
<name>A0ABS9BIE2_9BACT</name>
<dbReference type="InterPro" id="IPR017475">
    <property type="entry name" value="EPS_sugar_tfrase"/>
</dbReference>
<dbReference type="InterPro" id="IPR003362">
    <property type="entry name" value="Bact_transf"/>
</dbReference>
<keyword evidence="10" id="KW-1185">Reference proteome</keyword>
<organism evidence="9 10">
    <name type="scientific">Flavihumibacter fluminis</name>
    <dbReference type="NCBI Taxonomy" id="2909236"/>
    <lineage>
        <taxon>Bacteria</taxon>
        <taxon>Pseudomonadati</taxon>
        <taxon>Bacteroidota</taxon>
        <taxon>Chitinophagia</taxon>
        <taxon>Chitinophagales</taxon>
        <taxon>Chitinophagaceae</taxon>
        <taxon>Flavihumibacter</taxon>
    </lineage>
</organism>
<proteinExistence type="inferred from homology"/>
<dbReference type="RefSeq" id="WP_234865756.1">
    <property type="nucleotide sequence ID" value="NZ_JAKEVY010000002.1"/>
</dbReference>
<keyword evidence="4 7" id="KW-0812">Transmembrane</keyword>
<evidence type="ECO:0000256" key="7">
    <source>
        <dbReference type="SAM" id="Phobius"/>
    </source>
</evidence>
<evidence type="ECO:0000259" key="8">
    <source>
        <dbReference type="Pfam" id="PF02397"/>
    </source>
</evidence>
<dbReference type="NCBIfam" id="TIGR03023">
    <property type="entry name" value="WcaJ_sugtrans"/>
    <property type="match status" value="1"/>
</dbReference>
<evidence type="ECO:0000256" key="4">
    <source>
        <dbReference type="ARBA" id="ARBA00022692"/>
    </source>
</evidence>
<keyword evidence="3 9" id="KW-0808">Transferase</keyword>
<dbReference type="EC" id="2.7.8.31" evidence="9"/>
<dbReference type="PANTHER" id="PTHR30576:SF0">
    <property type="entry name" value="UNDECAPRENYL-PHOSPHATE N-ACETYLGALACTOSAMINYL 1-PHOSPHATE TRANSFERASE-RELATED"/>
    <property type="match status" value="1"/>
</dbReference>
<dbReference type="GO" id="GO:0089702">
    <property type="term" value="F:undecaprenyl-phosphate glucose phosphotransferase activity"/>
    <property type="evidence" value="ECO:0007669"/>
    <property type="project" value="UniProtKB-EC"/>
</dbReference>
<feature type="transmembrane region" description="Helical" evidence="7">
    <location>
        <begin position="105"/>
        <end position="131"/>
    </location>
</feature>
<dbReference type="Pfam" id="PF13727">
    <property type="entry name" value="CoA_binding_3"/>
    <property type="match status" value="1"/>
</dbReference>
<evidence type="ECO:0000313" key="10">
    <source>
        <dbReference type="Proteomes" id="UP001200145"/>
    </source>
</evidence>
<dbReference type="InterPro" id="IPR017473">
    <property type="entry name" value="Undecaprenyl-P_gluc_Ptfrase"/>
</dbReference>
<feature type="transmembrane region" description="Helical" evidence="7">
    <location>
        <begin position="12"/>
        <end position="32"/>
    </location>
</feature>
<gene>
    <name evidence="9" type="ORF">L0U88_09215</name>
</gene>
<feature type="domain" description="Bacterial sugar transferase" evidence="8">
    <location>
        <begin position="270"/>
        <end position="452"/>
    </location>
</feature>
<feature type="transmembrane region" description="Helical" evidence="7">
    <location>
        <begin position="275"/>
        <end position="297"/>
    </location>
</feature>
<feature type="transmembrane region" description="Helical" evidence="7">
    <location>
        <begin position="78"/>
        <end position="99"/>
    </location>
</feature>
<comment type="similarity">
    <text evidence="2">Belongs to the bacterial sugar transferase family.</text>
</comment>
<comment type="subcellular location">
    <subcellularLocation>
        <location evidence="1">Membrane</location>
        <topology evidence="1">Multi-pass membrane protein</topology>
    </subcellularLocation>
</comment>
<keyword evidence="6 7" id="KW-0472">Membrane</keyword>
<protein>
    <submittedName>
        <fullName evidence="9">Undecaprenyl-phosphate glucose phosphotransferase</fullName>
        <ecNumber evidence="9">2.7.8.31</ecNumber>
    </submittedName>
</protein>
<evidence type="ECO:0000313" key="9">
    <source>
        <dbReference type="EMBL" id="MCF1714803.1"/>
    </source>
</evidence>
<dbReference type="Pfam" id="PF02397">
    <property type="entry name" value="Bac_transf"/>
    <property type="match status" value="1"/>
</dbReference>
<accession>A0ABS9BIE2</accession>
<comment type="caution">
    <text evidence="9">The sequence shown here is derived from an EMBL/GenBank/DDBJ whole genome shotgun (WGS) entry which is preliminary data.</text>
</comment>
<dbReference type="Gene3D" id="3.40.50.720">
    <property type="entry name" value="NAD(P)-binding Rossmann-like Domain"/>
    <property type="match status" value="1"/>
</dbReference>
<dbReference type="Proteomes" id="UP001200145">
    <property type="component" value="Unassembled WGS sequence"/>
</dbReference>
<evidence type="ECO:0000256" key="3">
    <source>
        <dbReference type="ARBA" id="ARBA00022679"/>
    </source>
</evidence>
<feature type="transmembrane region" description="Helical" evidence="7">
    <location>
        <begin position="44"/>
        <end position="66"/>
    </location>
</feature>
<sequence>MNKLSYVFYRTMLWLWDIFSLNLVLILAGFFVERAEAFSQAPYHVFFAVINLAWIASTYLTGLYLAQDWLDFEGFSKRTIKAYLITLLILFFFTFIYHFPYSRLYILVVVGGFAGLLTINRIAFNILIFFLRSRFRLQKNVVILGYNDNSKRLLRYFREESKFVHVAGCFEDEERVIKDENFPIKGNLNEVMPFVLENKVTEIYSTLAPEHFPDLYELAKQAENQFVHFRFVPDYKIFVNRNIYVDFIDNIPVLSLRNEPLEDTGNRIKKRLFDIAFSSLVIVFLLSWLIPIIAILIKLSSKGPVFFTQMRSGKSNQPFLCIKFRSLRMNDDANKKQVTRNDDRVTKIGRFMRKTNLDELPQFFNVFMGDMSVVGPRPHMLKHTEDFANIYKQYMIRHFVKPGVTGWAQVNGFRGEITDNLFLKKRIEHDIWYMENWTLMLDMKIILMTAFLSVKGDKNAF</sequence>
<reference evidence="9 10" key="1">
    <citation type="submission" date="2022-01" db="EMBL/GenBank/DDBJ databases">
        <title>Flavihumibacter sp. nov., isolated from sediment of a river.</title>
        <authorList>
            <person name="Liu H."/>
        </authorList>
    </citation>
    <scope>NUCLEOTIDE SEQUENCE [LARGE SCALE GENOMIC DNA]</scope>
    <source>
        <strain evidence="9 10">RY-1</strain>
    </source>
</reference>
<keyword evidence="5 7" id="KW-1133">Transmembrane helix</keyword>
<evidence type="ECO:0000256" key="2">
    <source>
        <dbReference type="ARBA" id="ARBA00006464"/>
    </source>
</evidence>